<feature type="compositionally biased region" description="Basic and acidic residues" evidence="1">
    <location>
        <begin position="1"/>
        <end position="11"/>
    </location>
</feature>
<proteinExistence type="predicted"/>
<accession>A0A382PG19</accession>
<feature type="non-terminal residue" evidence="2">
    <location>
        <position position="1"/>
    </location>
</feature>
<feature type="region of interest" description="Disordered" evidence="1">
    <location>
        <begin position="1"/>
        <end position="29"/>
    </location>
</feature>
<evidence type="ECO:0000313" key="2">
    <source>
        <dbReference type="EMBL" id="SVC71807.1"/>
    </source>
</evidence>
<sequence>VEAQNHEIDKNEIEEELPATDPFASGAGAASLDQSIETNEFGSGAGIINNMKLVGTISGAHKKIAVLAMPDGRALKFEENEFATDNLQILEIYEDFIVIRVDAKDQFEVYMNNQIRPMEGN</sequence>
<name>A0A382PG19_9ZZZZ</name>
<organism evidence="2">
    <name type="scientific">marine metagenome</name>
    <dbReference type="NCBI Taxonomy" id="408172"/>
    <lineage>
        <taxon>unclassified sequences</taxon>
        <taxon>metagenomes</taxon>
        <taxon>ecological metagenomes</taxon>
    </lineage>
</organism>
<reference evidence="2" key="1">
    <citation type="submission" date="2018-05" db="EMBL/GenBank/DDBJ databases">
        <authorList>
            <person name="Lanie J.A."/>
            <person name="Ng W.-L."/>
            <person name="Kazmierczak K.M."/>
            <person name="Andrzejewski T.M."/>
            <person name="Davidsen T.M."/>
            <person name="Wayne K.J."/>
            <person name="Tettelin H."/>
            <person name="Glass J.I."/>
            <person name="Rusch D."/>
            <person name="Podicherti R."/>
            <person name="Tsui H.-C.T."/>
            <person name="Winkler M.E."/>
        </authorList>
    </citation>
    <scope>NUCLEOTIDE SEQUENCE</scope>
</reference>
<evidence type="ECO:0008006" key="3">
    <source>
        <dbReference type="Google" id="ProtNLM"/>
    </source>
</evidence>
<dbReference type="EMBL" id="UINC01106856">
    <property type="protein sequence ID" value="SVC71807.1"/>
    <property type="molecule type" value="Genomic_DNA"/>
</dbReference>
<protein>
    <recommendedName>
        <fullName evidence="3">Type II secretion system protein GspC N-terminal domain-containing protein</fullName>
    </recommendedName>
</protein>
<evidence type="ECO:0000256" key="1">
    <source>
        <dbReference type="SAM" id="MobiDB-lite"/>
    </source>
</evidence>
<gene>
    <name evidence="2" type="ORF">METZ01_LOCUS324661</name>
</gene>
<dbReference type="AlphaFoldDB" id="A0A382PG19"/>